<gene>
    <name evidence="4" type="ORF">EK21DRAFT_97181</name>
</gene>
<name>A0A9P4HKS0_9PLEO</name>
<protein>
    <submittedName>
        <fullName evidence="4">Beta-lactamase/transpeptidase-like protein</fullName>
    </submittedName>
</protein>
<evidence type="ECO:0000259" key="3">
    <source>
        <dbReference type="Pfam" id="PF00144"/>
    </source>
</evidence>
<sequence>MAEFESLYEKAREERILPGYALLAGDKDGNTLYSAVKGVASLKEGSTLPFQLDTICSLASMTKLMTAVAALQCVEAGLITLDEDVSKYMPDIGKYGILTGFDDAKNEATTVPNPTPISLRMLLSHTNGHEYDWMSPMIMKWRASRGETPWCGPTVEDKSTVPLLYEPGTSWRYGHGTDWAGKLIERVSGKTLDVFMQEKIWEPLGIKDITFYPKEKAHMQGRRAAISTLNEKGEGPAVDAPDFDPLFAATDCLGGGGGWGSAEAFFTFLQAVLRRDSKLLTDASFTELFKPQLDERCKKELNDNLKASPMHTQFLGMGLPTDIPKQWSLAGLVNETGQEGRFSEGTIMWGGVPSMIWFLDLKAGICGTAFCQVIPPMSPSILALHEQFQRVIYQGLSKEK</sequence>
<dbReference type="OrthoDB" id="428260at2759"/>
<dbReference type="Pfam" id="PF00144">
    <property type="entry name" value="Beta-lactamase"/>
    <property type="match status" value="1"/>
</dbReference>
<dbReference type="Gene3D" id="3.40.710.10">
    <property type="entry name" value="DD-peptidase/beta-lactamase superfamily"/>
    <property type="match status" value="1"/>
</dbReference>
<keyword evidence="5" id="KW-1185">Reference proteome</keyword>
<evidence type="ECO:0000256" key="2">
    <source>
        <dbReference type="ARBA" id="ARBA00022801"/>
    </source>
</evidence>
<dbReference type="GO" id="GO:0016787">
    <property type="term" value="F:hydrolase activity"/>
    <property type="evidence" value="ECO:0007669"/>
    <property type="project" value="UniProtKB-KW"/>
</dbReference>
<comment type="caution">
    <text evidence="4">The sequence shown here is derived from an EMBL/GenBank/DDBJ whole genome shotgun (WGS) entry which is preliminary data.</text>
</comment>
<dbReference type="InterPro" id="IPR012338">
    <property type="entry name" value="Beta-lactam/transpept-like"/>
</dbReference>
<reference evidence="4" key="1">
    <citation type="journal article" date="2020" name="Stud. Mycol.">
        <title>101 Dothideomycetes genomes: a test case for predicting lifestyles and emergence of pathogens.</title>
        <authorList>
            <person name="Haridas S."/>
            <person name="Albert R."/>
            <person name="Binder M."/>
            <person name="Bloem J."/>
            <person name="Labutti K."/>
            <person name="Salamov A."/>
            <person name="Andreopoulos B."/>
            <person name="Baker S."/>
            <person name="Barry K."/>
            <person name="Bills G."/>
            <person name="Bluhm B."/>
            <person name="Cannon C."/>
            <person name="Castanera R."/>
            <person name="Culley D."/>
            <person name="Daum C."/>
            <person name="Ezra D."/>
            <person name="Gonzalez J."/>
            <person name="Henrissat B."/>
            <person name="Kuo A."/>
            <person name="Liang C."/>
            <person name="Lipzen A."/>
            <person name="Lutzoni F."/>
            <person name="Magnuson J."/>
            <person name="Mondo S."/>
            <person name="Nolan M."/>
            <person name="Ohm R."/>
            <person name="Pangilinan J."/>
            <person name="Park H.-J."/>
            <person name="Ramirez L."/>
            <person name="Alfaro M."/>
            <person name="Sun H."/>
            <person name="Tritt A."/>
            <person name="Yoshinaga Y."/>
            <person name="Zwiers L.-H."/>
            <person name="Turgeon B."/>
            <person name="Goodwin S."/>
            <person name="Spatafora J."/>
            <person name="Crous P."/>
            <person name="Grigoriev I."/>
        </authorList>
    </citation>
    <scope>NUCLEOTIDE SEQUENCE</scope>
    <source>
        <strain evidence="4">CBS 110217</strain>
    </source>
</reference>
<evidence type="ECO:0000313" key="4">
    <source>
        <dbReference type="EMBL" id="KAF2034987.1"/>
    </source>
</evidence>
<accession>A0A9P4HKS0</accession>
<dbReference type="Proteomes" id="UP000799777">
    <property type="component" value="Unassembled WGS sequence"/>
</dbReference>
<evidence type="ECO:0000313" key="5">
    <source>
        <dbReference type="Proteomes" id="UP000799777"/>
    </source>
</evidence>
<dbReference type="EMBL" id="ML978159">
    <property type="protein sequence ID" value="KAF2034987.1"/>
    <property type="molecule type" value="Genomic_DNA"/>
</dbReference>
<dbReference type="AlphaFoldDB" id="A0A9P4HKS0"/>
<comment type="similarity">
    <text evidence="1">Belongs to the class-A beta-lactamase family.</text>
</comment>
<organism evidence="4 5">
    <name type="scientific">Setomelanomma holmii</name>
    <dbReference type="NCBI Taxonomy" id="210430"/>
    <lineage>
        <taxon>Eukaryota</taxon>
        <taxon>Fungi</taxon>
        <taxon>Dikarya</taxon>
        <taxon>Ascomycota</taxon>
        <taxon>Pezizomycotina</taxon>
        <taxon>Dothideomycetes</taxon>
        <taxon>Pleosporomycetidae</taxon>
        <taxon>Pleosporales</taxon>
        <taxon>Pleosporineae</taxon>
        <taxon>Phaeosphaeriaceae</taxon>
        <taxon>Setomelanomma</taxon>
    </lineage>
</organism>
<dbReference type="PANTHER" id="PTHR43283">
    <property type="entry name" value="BETA-LACTAMASE-RELATED"/>
    <property type="match status" value="1"/>
</dbReference>
<feature type="domain" description="Beta-lactamase-related" evidence="3">
    <location>
        <begin position="6"/>
        <end position="371"/>
    </location>
</feature>
<dbReference type="PANTHER" id="PTHR43283:SF17">
    <property type="entry name" value="(LOVD), PUTATIVE (AFU_ORTHOLOGUE AFUA_5G00920)-RELATED"/>
    <property type="match status" value="1"/>
</dbReference>
<dbReference type="InterPro" id="IPR001466">
    <property type="entry name" value="Beta-lactam-related"/>
</dbReference>
<dbReference type="InterPro" id="IPR050789">
    <property type="entry name" value="Diverse_Enzym_Activities"/>
</dbReference>
<evidence type="ECO:0000256" key="1">
    <source>
        <dbReference type="ARBA" id="ARBA00009009"/>
    </source>
</evidence>
<keyword evidence="2" id="KW-0378">Hydrolase</keyword>
<proteinExistence type="inferred from homology"/>
<dbReference type="SUPFAM" id="SSF56601">
    <property type="entry name" value="beta-lactamase/transpeptidase-like"/>
    <property type="match status" value="1"/>
</dbReference>